<proteinExistence type="predicted"/>
<evidence type="ECO:0000313" key="1">
    <source>
        <dbReference type="EMBL" id="KAL0919012.1"/>
    </source>
</evidence>
<dbReference type="AlphaFoldDB" id="A0ABD0V8Y8"/>
<organism evidence="1 2">
    <name type="scientific">Dendrobium thyrsiflorum</name>
    <name type="common">Pinecone-like raceme dendrobium</name>
    <name type="synonym">Orchid</name>
    <dbReference type="NCBI Taxonomy" id="117978"/>
    <lineage>
        <taxon>Eukaryota</taxon>
        <taxon>Viridiplantae</taxon>
        <taxon>Streptophyta</taxon>
        <taxon>Embryophyta</taxon>
        <taxon>Tracheophyta</taxon>
        <taxon>Spermatophyta</taxon>
        <taxon>Magnoliopsida</taxon>
        <taxon>Liliopsida</taxon>
        <taxon>Asparagales</taxon>
        <taxon>Orchidaceae</taxon>
        <taxon>Epidendroideae</taxon>
        <taxon>Malaxideae</taxon>
        <taxon>Dendrobiinae</taxon>
        <taxon>Dendrobium</taxon>
    </lineage>
</organism>
<protein>
    <submittedName>
        <fullName evidence="1">Uncharacterized protein</fullName>
    </submittedName>
</protein>
<comment type="caution">
    <text evidence="1">The sequence shown here is derived from an EMBL/GenBank/DDBJ whole genome shotgun (WGS) entry which is preliminary data.</text>
</comment>
<name>A0ABD0V8Y8_DENTH</name>
<gene>
    <name evidence="1" type="ORF">M5K25_011077</name>
</gene>
<evidence type="ECO:0000313" key="2">
    <source>
        <dbReference type="Proteomes" id="UP001552299"/>
    </source>
</evidence>
<keyword evidence="2" id="KW-1185">Reference proteome</keyword>
<accession>A0ABD0V8Y8</accession>
<dbReference type="EMBL" id="JANQDX010000009">
    <property type="protein sequence ID" value="KAL0919012.1"/>
    <property type="molecule type" value="Genomic_DNA"/>
</dbReference>
<sequence length="82" mass="9331">MIRFLVDEDEVWTVPKCIEIYKLELTGLEDQHLLRSCRNISDEKAPVLKLMTEAGIRTIDAFTYLADEVGGLENVGFSKRDA</sequence>
<reference evidence="1 2" key="1">
    <citation type="journal article" date="2024" name="Plant Biotechnol. J.">
        <title>Dendrobium thyrsiflorum genome and its molecular insights into genes involved in important horticultural traits.</title>
        <authorList>
            <person name="Chen B."/>
            <person name="Wang J.Y."/>
            <person name="Zheng P.J."/>
            <person name="Li K.L."/>
            <person name="Liang Y.M."/>
            <person name="Chen X.F."/>
            <person name="Zhang C."/>
            <person name="Zhao X."/>
            <person name="He X."/>
            <person name="Zhang G.Q."/>
            <person name="Liu Z.J."/>
            <person name="Xu Q."/>
        </authorList>
    </citation>
    <scope>NUCLEOTIDE SEQUENCE [LARGE SCALE GENOMIC DNA]</scope>
    <source>
        <strain evidence="1">GZMU011</strain>
    </source>
</reference>
<dbReference type="Proteomes" id="UP001552299">
    <property type="component" value="Unassembled WGS sequence"/>
</dbReference>